<dbReference type="EC" id="3.2.1.21" evidence="10"/>
<dbReference type="InterPro" id="IPR013783">
    <property type="entry name" value="Ig-like_fold"/>
</dbReference>
<comment type="pathway">
    <text evidence="2 10">Glycan metabolism; cellulose degradation.</text>
</comment>
<accession>A0A165H6S5</accession>
<feature type="domain" description="PA14" evidence="11">
    <location>
        <begin position="394"/>
        <end position="554"/>
    </location>
</feature>
<dbReference type="Gene3D" id="3.20.20.300">
    <property type="entry name" value="Glycoside hydrolase, family 3, N-terminal domain"/>
    <property type="match status" value="1"/>
</dbReference>
<dbReference type="PRINTS" id="PR00133">
    <property type="entry name" value="GLHYDRLASE3"/>
</dbReference>
<dbReference type="AlphaFoldDB" id="A0A165H6S5"/>
<organism evidence="12 13">
    <name type="scientific">Xylona heveae (strain CBS 132557 / TC161)</name>
    <dbReference type="NCBI Taxonomy" id="1328760"/>
    <lineage>
        <taxon>Eukaryota</taxon>
        <taxon>Fungi</taxon>
        <taxon>Dikarya</taxon>
        <taxon>Ascomycota</taxon>
        <taxon>Pezizomycotina</taxon>
        <taxon>Xylonomycetes</taxon>
        <taxon>Xylonales</taxon>
        <taxon>Xylonaceae</taxon>
        <taxon>Xylona</taxon>
    </lineage>
</organism>
<protein>
    <recommendedName>
        <fullName evidence="10">beta-glucosidase</fullName>
        <ecNumber evidence="10">3.2.1.21</ecNumber>
    </recommendedName>
</protein>
<keyword evidence="13" id="KW-1185">Reference proteome</keyword>
<evidence type="ECO:0000256" key="3">
    <source>
        <dbReference type="ARBA" id="ARBA00005336"/>
    </source>
</evidence>
<dbReference type="Pfam" id="PF00933">
    <property type="entry name" value="Glyco_hydro_3"/>
    <property type="match status" value="1"/>
</dbReference>
<keyword evidence="7 10" id="KW-0119">Carbohydrate metabolism</keyword>
<dbReference type="Pfam" id="PF07691">
    <property type="entry name" value="PA14"/>
    <property type="match status" value="1"/>
</dbReference>
<dbReference type="SMART" id="SM01217">
    <property type="entry name" value="Fn3_like"/>
    <property type="match status" value="1"/>
</dbReference>
<dbReference type="InterPro" id="IPR017853">
    <property type="entry name" value="GH"/>
</dbReference>
<evidence type="ECO:0000256" key="5">
    <source>
        <dbReference type="ARBA" id="ARBA00023001"/>
    </source>
</evidence>
<dbReference type="RefSeq" id="XP_018188619.1">
    <property type="nucleotide sequence ID" value="XM_018329872.1"/>
</dbReference>
<evidence type="ECO:0000256" key="10">
    <source>
        <dbReference type="RuleBase" id="RU361161"/>
    </source>
</evidence>
<dbReference type="GO" id="GO:0008422">
    <property type="term" value="F:beta-glucosidase activity"/>
    <property type="evidence" value="ECO:0007669"/>
    <property type="project" value="UniProtKB-EC"/>
</dbReference>
<dbReference type="PROSITE" id="PS51820">
    <property type="entry name" value="PA14"/>
    <property type="match status" value="1"/>
</dbReference>
<evidence type="ECO:0000259" key="11">
    <source>
        <dbReference type="PROSITE" id="PS51820"/>
    </source>
</evidence>
<dbReference type="PANTHER" id="PTHR42715">
    <property type="entry name" value="BETA-GLUCOSIDASE"/>
    <property type="match status" value="1"/>
</dbReference>
<proteinExistence type="inferred from homology"/>
<evidence type="ECO:0000313" key="12">
    <source>
        <dbReference type="EMBL" id="KZF23064.1"/>
    </source>
</evidence>
<sequence>MANLDVYQLLSQLSVEEKISLLAGIDFWHTAPIPRLGIPSIRMSDGPNGIRGTRFFNGVPAACFPCGTALGATWDVGLIEAAGQLMAEEARAKGAAVVLGPTVNMQRSPLGGRGFESFSEDPVLAGSMAAAEIKGMQSRGVASTIKHFVCNDQEDERQAVDSIITERALREIYLLPFQIAMRDAQPRAFMTAYNKVNGTHASEDLKLLQDILRDEWGFHGLTMSDWGGTYSVSEAVNAGLDIEMPGPSVWRGELVKLAWKVNKIKSETIDKRVLAVLDMINYAIEAGITGNAPETTNDTPETAKLLRDIAASSIVLLKNERELLPLKTDKTVAVIGPNAKVATYCGGGSASLRPYYAVTPYEGISRKSQNVEYALGATSHKQLPLLNTALTLSDGQPGFKLRFYTEPPTVPNREVVDENVLDSSFVNLMDYKNPQIRGLLYYVELESTFTPEEDGVYEFGLTVNGTGKLFIDGRIVVDNASQQRTGDSFFGSGTVEEIGSIEMKAGKTYEVGMQFGTSPTQTVVKMGATAMAAGGFRLGGMIKTDPENEIQKAISLAQQVDQVVLCAGLNSDWESEGYDRTHMDLPGNLNALIDAVASANPNTVVVLQSGTPVSMPWASKVPAIIQAWYGGNETGNSIADVLFGTVNPSGKLPLTFPHRNEDNPAFLNFKSERGRVLYGEDVYVGYRYYETCQKDVLFPFGHGLSYTTFSMSNLTARLGDDSKNLLVILDVTNTGPVDGAEVVQVYVRQRAPSVKRPSKELKGFAKPFIPHGETRQVSLTLNVKYAASFWDESRHAWIIEHGQYDVLVGNSSANVPLQASFSVADTTWWNGV</sequence>
<evidence type="ECO:0000256" key="4">
    <source>
        <dbReference type="ARBA" id="ARBA00022801"/>
    </source>
</evidence>
<dbReference type="InterPro" id="IPR011658">
    <property type="entry name" value="PA14_dom"/>
</dbReference>
<dbReference type="SUPFAM" id="SSF51445">
    <property type="entry name" value="(Trans)glycosidases"/>
    <property type="match status" value="1"/>
</dbReference>
<dbReference type="SUPFAM" id="SSF52279">
    <property type="entry name" value="Beta-D-glucan exohydrolase, C-terminal domain"/>
    <property type="match status" value="1"/>
</dbReference>
<dbReference type="Gene3D" id="2.60.120.260">
    <property type="entry name" value="Galactose-binding domain-like"/>
    <property type="match status" value="1"/>
</dbReference>
<dbReference type="EMBL" id="KV407458">
    <property type="protein sequence ID" value="KZF23064.1"/>
    <property type="molecule type" value="Genomic_DNA"/>
</dbReference>
<evidence type="ECO:0000256" key="8">
    <source>
        <dbReference type="ARBA" id="ARBA00023295"/>
    </source>
</evidence>
<dbReference type="InterPro" id="IPR001764">
    <property type="entry name" value="Glyco_hydro_3_N"/>
</dbReference>
<evidence type="ECO:0000313" key="13">
    <source>
        <dbReference type="Proteomes" id="UP000076632"/>
    </source>
</evidence>
<dbReference type="Pfam" id="PF14310">
    <property type="entry name" value="Fn3-like"/>
    <property type="match status" value="1"/>
</dbReference>
<dbReference type="UniPathway" id="UPA00696"/>
<gene>
    <name evidence="12" type="ORF">L228DRAFT_210883</name>
</gene>
<dbReference type="STRING" id="1328760.A0A165H6S5"/>
<dbReference type="Gene3D" id="3.40.50.1700">
    <property type="entry name" value="Glycoside hydrolase family 3 C-terminal domain"/>
    <property type="match status" value="1"/>
</dbReference>
<evidence type="ECO:0000256" key="2">
    <source>
        <dbReference type="ARBA" id="ARBA00004987"/>
    </source>
</evidence>
<dbReference type="InterPro" id="IPR050288">
    <property type="entry name" value="Cellulose_deg_GH3"/>
</dbReference>
<evidence type="ECO:0000256" key="9">
    <source>
        <dbReference type="ARBA" id="ARBA00023326"/>
    </source>
</evidence>
<dbReference type="InterPro" id="IPR019800">
    <property type="entry name" value="Glyco_hydro_3_AS"/>
</dbReference>
<keyword evidence="5" id="KW-0136">Cellulose degradation</keyword>
<dbReference type="InParanoid" id="A0A165H6S5"/>
<dbReference type="SMART" id="SM00758">
    <property type="entry name" value="PA14"/>
    <property type="match status" value="1"/>
</dbReference>
<keyword evidence="6" id="KW-0325">Glycoprotein</keyword>
<dbReference type="PROSITE" id="PS00775">
    <property type="entry name" value="GLYCOSYL_HYDROL_F3"/>
    <property type="match status" value="1"/>
</dbReference>
<keyword evidence="9 10" id="KW-0624">Polysaccharide degradation</keyword>
<dbReference type="PANTHER" id="PTHR42715:SF27">
    <property type="entry name" value="BETA-GLUCOSIDASE-RELATED"/>
    <property type="match status" value="1"/>
</dbReference>
<dbReference type="Gene3D" id="2.60.40.10">
    <property type="entry name" value="Immunoglobulins"/>
    <property type="match status" value="1"/>
</dbReference>
<dbReference type="Pfam" id="PF01915">
    <property type="entry name" value="Glyco_hydro_3_C"/>
    <property type="match status" value="1"/>
</dbReference>
<dbReference type="OMA" id="QIHYRED"/>
<dbReference type="GeneID" id="28895009"/>
<evidence type="ECO:0000256" key="1">
    <source>
        <dbReference type="ARBA" id="ARBA00000448"/>
    </source>
</evidence>
<dbReference type="InterPro" id="IPR026891">
    <property type="entry name" value="Fn3-like"/>
</dbReference>
<evidence type="ECO:0000256" key="7">
    <source>
        <dbReference type="ARBA" id="ARBA00023277"/>
    </source>
</evidence>
<dbReference type="Proteomes" id="UP000076632">
    <property type="component" value="Unassembled WGS sequence"/>
</dbReference>
<dbReference type="GO" id="GO:0030245">
    <property type="term" value="P:cellulose catabolic process"/>
    <property type="evidence" value="ECO:0007669"/>
    <property type="project" value="UniProtKB-UniPathway"/>
</dbReference>
<keyword evidence="4 10" id="KW-0378">Hydrolase</keyword>
<dbReference type="InterPro" id="IPR036881">
    <property type="entry name" value="Glyco_hydro_3_C_sf"/>
</dbReference>
<keyword evidence="8 10" id="KW-0326">Glycosidase</keyword>
<comment type="similarity">
    <text evidence="3 10">Belongs to the glycosyl hydrolase 3 family.</text>
</comment>
<dbReference type="OrthoDB" id="47059at2759"/>
<dbReference type="InterPro" id="IPR037524">
    <property type="entry name" value="PA14/GLEYA"/>
</dbReference>
<dbReference type="InterPro" id="IPR036962">
    <property type="entry name" value="Glyco_hydro_3_N_sf"/>
</dbReference>
<reference evidence="12 13" key="1">
    <citation type="journal article" date="2016" name="Fungal Biol.">
        <title>The genome of Xylona heveae provides a window into fungal endophytism.</title>
        <authorList>
            <person name="Gazis R."/>
            <person name="Kuo A."/>
            <person name="Riley R."/>
            <person name="LaButti K."/>
            <person name="Lipzen A."/>
            <person name="Lin J."/>
            <person name="Amirebrahimi M."/>
            <person name="Hesse C.N."/>
            <person name="Spatafora J.W."/>
            <person name="Henrissat B."/>
            <person name="Hainaut M."/>
            <person name="Grigoriev I.V."/>
            <person name="Hibbett D.S."/>
        </authorList>
    </citation>
    <scope>NUCLEOTIDE SEQUENCE [LARGE SCALE GENOMIC DNA]</scope>
    <source>
        <strain evidence="12 13">TC161</strain>
    </source>
</reference>
<evidence type="ECO:0000256" key="6">
    <source>
        <dbReference type="ARBA" id="ARBA00023180"/>
    </source>
</evidence>
<dbReference type="InterPro" id="IPR002772">
    <property type="entry name" value="Glyco_hydro_3_C"/>
</dbReference>
<dbReference type="FunFam" id="2.60.40.10:FF:000495">
    <property type="entry name" value="Periplasmic beta-glucosidase"/>
    <property type="match status" value="1"/>
</dbReference>
<comment type="catalytic activity">
    <reaction evidence="1 10">
        <text>Hydrolysis of terminal, non-reducing beta-D-glucosyl residues with release of beta-D-glucose.</text>
        <dbReference type="EC" id="3.2.1.21"/>
    </reaction>
</comment>
<dbReference type="FunFam" id="3.20.20.300:FF:000006">
    <property type="entry name" value="Beta-glucosidase H"/>
    <property type="match status" value="1"/>
</dbReference>
<name>A0A165H6S5_XYLHT</name>